<feature type="domain" description="HTH marR-type" evidence="1">
    <location>
        <begin position="14"/>
        <end position="147"/>
    </location>
</feature>
<dbReference type="InterPro" id="IPR036388">
    <property type="entry name" value="WH-like_DNA-bd_sf"/>
</dbReference>
<dbReference type="SUPFAM" id="SSF46785">
    <property type="entry name" value="Winged helix' DNA-binding domain"/>
    <property type="match status" value="1"/>
</dbReference>
<dbReference type="RefSeq" id="WP_164195418.1">
    <property type="nucleotide sequence ID" value="NZ_JAAGMR010000345.1"/>
</dbReference>
<evidence type="ECO:0000313" key="3">
    <source>
        <dbReference type="Proteomes" id="UP000470520"/>
    </source>
</evidence>
<dbReference type="PROSITE" id="PS50995">
    <property type="entry name" value="HTH_MARR_2"/>
    <property type="match status" value="1"/>
</dbReference>
<dbReference type="PANTHER" id="PTHR39515">
    <property type="entry name" value="CONSERVED PROTEIN"/>
    <property type="match status" value="1"/>
</dbReference>
<dbReference type="InterPro" id="IPR052526">
    <property type="entry name" value="HTH-type_Bedaq_tolerance"/>
</dbReference>
<dbReference type="Proteomes" id="UP000470520">
    <property type="component" value="Unassembled WGS sequence"/>
</dbReference>
<sequence>MTEIADTTGVSESAVRAAHEFRVVFSRLRRRMRESYDPGDLTPSQTSVLSRLDKDGEASVSDLAAAERVRHQSVAATVAVLEERALVSRRQDPSDGRRQLVFVTDSGHAFLEDRRRAGEGWLTRALEDQCTEDERRTLLEAAAILDRVVRS</sequence>
<dbReference type="EMBL" id="JAAGMR010000345">
    <property type="protein sequence ID" value="NEB96013.1"/>
    <property type="molecule type" value="Genomic_DNA"/>
</dbReference>
<organism evidence="2 3">
    <name type="scientific">Streptomyces bauhiniae</name>
    <dbReference type="NCBI Taxonomy" id="2340725"/>
    <lineage>
        <taxon>Bacteria</taxon>
        <taxon>Bacillati</taxon>
        <taxon>Actinomycetota</taxon>
        <taxon>Actinomycetes</taxon>
        <taxon>Kitasatosporales</taxon>
        <taxon>Streptomycetaceae</taxon>
        <taxon>Streptomyces</taxon>
    </lineage>
</organism>
<proteinExistence type="predicted"/>
<dbReference type="Pfam" id="PF12802">
    <property type="entry name" value="MarR_2"/>
    <property type="match status" value="1"/>
</dbReference>
<reference evidence="2 3" key="1">
    <citation type="submission" date="2020-01" db="EMBL/GenBank/DDBJ databases">
        <title>Insect and environment-associated Actinomycetes.</title>
        <authorList>
            <person name="Currrie C."/>
            <person name="Chevrette M."/>
            <person name="Carlson C."/>
            <person name="Stubbendieck R."/>
            <person name="Wendt-Pienkowski E."/>
        </authorList>
    </citation>
    <scope>NUCLEOTIDE SEQUENCE [LARGE SCALE GENOMIC DNA]</scope>
    <source>
        <strain evidence="2 3">SID7754</strain>
    </source>
</reference>
<name>A0A7K3R1I1_9ACTN</name>
<dbReference type="SMART" id="SM00347">
    <property type="entry name" value="HTH_MARR"/>
    <property type="match status" value="1"/>
</dbReference>
<dbReference type="Gene3D" id="1.10.10.10">
    <property type="entry name" value="Winged helix-like DNA-binding domain superfamily/Winged helix DNA-binding domain"/>
    <property type="match status" value="1"/>
</dbReference>
<evidence type="ECO:0000313" key="2">
    <source>
        <dbReference type="EMBL" id="NEB96013.1"/>
    </source>
</evidence>
<evidence type="ECO:0000259" key="1">
    <source>
        <dbReference type="PROSITE" id="PS50995"/>
    </source>
</evidence>
<protein>
    <submittedName>
        <fullName evidence="2">MarR family transcriptional regulator</fullName>
    </submittedName>
</protein>
<accession>A0A7K3R1I1</accession>
<comment type="caution">
    <text evidence="2">The sequence shown here is derived from an EMBL/GenBank/DDBJ whole genome shotgun (WGS) entry which is preliminary data.</text>
</comment>
<dbReference type="AlphaFoldDB" id="A0A7K3R1I1"/>
<dbReference type="InterPro" id="IPR000835">
    <property type="entry name" value="HTH_MarR-typ"/>
</dbReference>
<gene>
    <name evidence="2" type="ORF">G3I21_30755</name>
</gene>
<dbReference type="GO" id="GO:0003700">
    <property type="term" value="F:DNA-binding transcription factor activity"/>
    <property type="evidence" value="ECO:0007669"/>
    <property type="project" value="InterPro"/>
</dbReference>
<dbReference type="PANTHER" id="PTHR39515:SF2">
    <property type="entry name" value="HTH-TYPE TRANSCRIPTIONAL REGULATOR RV0880"/>
    <property type="match status" value="1"/>
</dbReference>
<dbReference type="InterPro" id="IPR036390">
    <property type="entry name" value="WH_DNA-bd_sf"/>
</dbReference>